<sequence>MKDNLEHCTAWFYNQDTSRKKTDALEMWEIENILNSPNMQTDTLKGLTYSVWFWLTLLCNLRGGGAKNLYNAGRHNYIPADQPNNYSPVADILLYQSKRPKDCKFFLRINTSRKIYHSNWFCDSTLGKHSHDNMLKNIIADCKIDAKGRNL</sequence>
<keyword evidence="2" id="KW-1185">Reference proteome</keyword>
<accession>A0A9N9D1V8</accession>
<dbReference type="OrthoDB" id="2389244at2759"/>
<comment type="caution">
    <text evidence="1">The sequence shown here is derived from an EMBL/GenBank/DDBJ whole genome shotgun (WGS) entry which is preliminary data.</text>
</comment>
<feature type="non-terminal residue" evidence="1">
    <location>
        <position position="1"/>
    </location>
</feature>
<dbReference type="AlphaFoldDB" id="A0A9N9D1V8"/>
<proteinExistence type="predicted"/>
<dbReference type="Proteomes" id="UP000789570">
    <property type="component" value="Unassembled WGS sequence"/>
</dbReference>
<gene>
    <name evidence="1" type="ORF">FCALED_LOCUS9651</name>
</gene>
<dbReference type="EMBL" id="CAJVPQ010003269">
    <property type="protein sequence ID" value="CAG8622963.1"/>
    <property type="molecule type" value="Genomic_DNA"/>
</dbReference>
<name>A0A9N9D1V8_9GLOM</name>
<organism evidence="1 2">
    <name type="scientific">Funneliformis caledonium</name>
    <dbReference type="NCBI Taxonomy" id="1117310"/>
    <lineage>
        <taxon>Eukaryota</taxon>
        <taxon>Fungi</taxon>
        <taxon>Fungi incertae sedis</taxon>
        <taxon>Mucoromycota</taxon>
        <taxon>Glomeromycotina</taxon>
        <taxon>Glomeromycetes</taxon>
        <taxon>Glomerales</taxon>
        <taxon>Glomeraceae</taxon>
        <taxon>Funneliformis</taxon>
    </lineage>
</organism>
<protein>
    <submittedName>
        <fullName evidence="1">6776_t:CDS:1</fullName>
    </submittedName>
</protein>
<evidence type="ECO:0000313" key="2">
    <source>
        <dbReference type="Proteomes" id="UP000789570"/>
    </source>
</evidence>
<evidence type="ECO:0000313" key="1">
    <source>
        <dbReference type="EMBL" id="CAG8622963.1"/>
    </source>
</evidence>
<reference evidence="1" key="1">
    <citation type="submission" date="2021-06" db="EMBL/GenBank/DDBJ databases">
        <authorList>
            <person name="Kallberg Y."/>
            <person name="Tangrot J."/>
            <person name="Rosling A."/>
        </authorList>
    </citation>
    <scope>NUCLEOTIDE SEQUENCE</scope>
    <source>
        <strain evidence="1">UK204</strain>
    </source>
</reference>